<organism evidence="1 2">
    <name type="scientific">Deinococcus indicus</name>
    <dbReference type="NCBI Taxonomy" id="223556"/>
    <lineage>
        <taxon>Bacteria</taxon>
        <taxon>Thermotogati</taxon>
        <taxon>Deinococcota</taxon>
        <taxon>Deinococci</taxon>
        <taxon>Deinococcales</taxon>
        <taxon>Deinococcaceae</taxon>
        <taxon>Deinococcus</taxon>
    </lineage>
</organism>
<dbReference type="OrthoDB" id="61892at2"/>
<dbReference type="RefSeq" id="WP_088248309.1">
    <property type="nucleotide sequence ID" value="NZ_NHMK01000011.1"/>
</dbReference>
<sequence length="497" mass="53304">MSYELKIWTANKGLLLNTITQAAAGGLEDGFKWQLTSAGDTVQLEGTGRNDRLRIAPRSVVSLSVDSEPAFYGIVPDPPAASNQETDTWQVLGGREALRCTLMDGVVYRNQGVYTIARHIFSRLTPPTLTYDPTLIGDGSGTDTGPIIPLYYAPTSDLSTVLSALGKAAGVPGGVDVRGRIFLGRPAAPPRVIAYAGQPWRQLRVQGREAVTEAVLRAVSAPSLPSGAKLRNNYLPRTVTVAAQHAQHSLYLASKSVEPPDGVSVVTGLYVTPMTGSQHPSNPAPITNAGNMVDGDPDTYAEVPIGFGNLIFMEAPASRVIGYRLTYSLPDYKRLADFDVGTYTRRGDFDTTLYLPNTDSRQTVVVIIPPGADTTGNTWYTNATVETSVYSTPPSPPVVMRIYDFQLLSVDDVTAQRVAETFLQVPFTTPAEITLPGLLSPSPQVTVTGSPDGDVTGDTALWEYTHQSDELRSTRIRLGSDGQSDVGRAIKFALKGA</sequence>
<name>A0A2D0A7X6_9DEIO</name>
<dbReference type="AlphaFoldDB" id="A0A2D0A7X6"/>
<reference evidence="1 2" key="1">
    <citation type="submission" date="2017-05" db="EMBL/GenBank/DDBJ databases">
        <title>De novo genome assembly of Deniococcus indicus strain DR1.</title>
        <authorList>
            <person name="Chauhan D."/>
            <person name="Yennamalli R.M."/>
            <person name="Priyadarshini R."/>
        </authorList>
    </citation>
    <scope>NUCLEOTIDE SEQUENCE [LARGE SCALE GENOMIC DNA]</scope>
    <source>
        <strain evidence="1 2">DR1</strain>
    </source>
</reference>
<accession>A0A2D0A7X6</accession>
<evidence type="ECO:0000313" key="2">
    <source>
        <dbReference type="Proteomes" id="UP000197208"/>
    </source>
</evidence>
<keyword evidence="2" id="KW-1185">Reference proteome</keyword>
<gene>
    <name evidence="1" type="ORF">CBQ26_09085</name>
</gene>
<protein>
    <submittedName>
        <fullName evidence="1">Uncharacterized protein</fullName>
    </submittedName>
</protein>
<evidence type="ECO:0000313" key="1">
    <source>
        <dbReference type="EMBL" id="OWL96520.1"/>
    </source>
</evidence>
<dbReference type="Proteomes" id="UP000197208">
    <property type="component" value="Unassembled WGS sequence"/>
</dbReference>
<comment type="caution">
    <text evidence="1">The sequence shown here is derived from an EMBL/GenBank/DDBJ whole genome shotgun (WGS) entry which is preliminary data.</text>
</comment>
<dbReference type="EMBL" id="NHMK01000011">
    <property type="protein sequence ID" value="OWL96520.1"/>
    <property type="molecule type" value="Genomic_DNA"/>
</dbReference>
<proteinExistence type="predicted"/>